<name>A0ACD1ABG5_9FIRM</name>
<reference evidence="1" key="1">
    <citation type="submission" date="2019-08" db="EMBL/GenBank/DDBJ databases">
        <title>Genome sequence of Clostridiales bacterium MT110.</title>
        <authorList>
            <person name="Cao J."/>
        </authorList>
    </citation>
    <scope>NUCLEOTIDE SEQUENCE</scope>
    <source>
        <strain evidence="1">MT110</strain>
    </source>
</reference>
<accession>A0ACD1ABG5</accession>
<dbReference type="EMBL" id="CP042469">
    <property type="protein sequence ID" value="QOX63800.1"/>
    <property type="molecule type" value="Genomic_DNA"/>
</dbReference>
<evidence type="ECO:0000313" key="2">
    <source>
        <dbReference type="Proteomes" id="UP000594014"/>
    </source>
</evidence>
<keyword evidence="2" id="KW-1185">Reference proteome</keyword>
<evidence type="ECO:0000313" key="1">
    <source>
        <dbReference type="EMBL" id="QOX63800.1"/>
    </source>
</evidence>
<protein>
    <submittedName>
        <fullName evidence="1">Uncharacterized protein</fullName>
    </submittedName>
</protein>
<dbReference type="Proteomes" id="UP000594014">
    <property type="component" value="Chromosome"/>
</dbReference>
<proteinExistence type="predicted"/>
<organism evidence="1 2">
    <name type="scientific">Anoxybacterium hadale</name>
    <dbReference type="NCBI Taxonomy" id="3408580"/>
    <lineage>
        <taxon>Bacteria</taxon>
        <taxon>Bacillati</taxon>
        <taxon>Bacillota</taxon>
        <taxon>Clostridia</taxon>
        <taxon>Peptostreptococcales</taxon>
        <taxon>Anaerovoracaceae</taxon>
        <taxon>Anoxybacterium</taxon>
    </lineage>
</organism>
<gene>
    <name evidence="1" type="ORF">FRZ06_10800</name>
</gene>
<sequence>MKNKEIKVLIISDRLMDKARALAEFLSSIESFKVAGIASDGKQVMEFASNSDFDYLIIAGYLKNETNYRVIEDLRKRHKRFITVQWAMVDSLINIFCSRYKIPLKFERTLPMELFVDFLRAHRNDPLLQ</sequence>